<dbReference type="Proteomes" id="UP000199615">
    <property type="component" value="Unassembled WGS sequence"/>
</dbReference>
<gene>
    <name evidence="2" type="ORF">SAMN05444123_10194</name>
</gene>
<evidence type="ECO:0000313" key="3">
    <source>
        <dbReference type="Proteomes" id="UP000199615"/>
    </source>
</evidence>
<keyword evidence="1" id="KW-1133">Transmembrane helix</keyword>
<reference evidence="3" key="1">
    <citation type="submission" date="2016-10" db="EMBL/GenBank/DDBJ databases">
        <authorList>
            <person name="Varghese N."/>
            <person name="Submissions S."/>
        </authorList>
    </citation>
    <scope>NUCLEOTIDE SEQUENCE [LARGE SCALE GENOMIC DNA]</scope>
    <source>
        <strain evidence="3">DSM 123</strain>
    </source>
</reference>
<keyword evidence="1" id="KW-0812">Transmembrane</keyword>
<keyword evidence="1" id="KW-0472">Membrane</keyword>
<evidence type="ECO:0000256" key="1">
    <source>
        <dbReference type="SAM" id="Phobius"/>
    </source>
</evidence>
<protein>
    <submittedName>
        <fullName evidence="2">Uncharacterized protein</fullName>
    </submittedName>
</protein>
<dbReference type="AlphaFoldDB" id="A0A1H8LIR6"/>
<evidence type="ECO:0000313" key="2">
    <source>
        <dbReference type="EMBL" id="SEO05015.1"/>
    </source>
</evidence>
<accession>A0A1H8LIR6</accession>
<dbReference type="EMBL" id="FODT01000001">
    <property type="protein sequence ID" value="SEO05015.1"/>
    <property type="molecule type" value="Genomic_DNA"/>
</dbReference>
<keyword evidence="3" id="KW-1185">Reference proteome</keyword>
<feature type="transmembrane region" description="Helical" evidence="1">
    <location>
        <begin position="12"/>
        <end position="32"/>
    </location>
</feature>
<organism evidence="2 3">
    <name type="scientific">Rhodopseudomonas pseudopalustris</name>
    <dbReference type="NCBI Taxonomy" id="1513892"/>
    <lineage>
        <taxon>Bacteria</taxon>
        <taxon>Pseudomonadati</taxon>
        <taxon>Pseudomonadota</taxon>
        <taxon>Alphaproteobacteria</taxon>
        <taxon>Hyphomicrobiales</taxon>
        <taxon>Nitrobacteraceae</taxon>
        <taxon>Rhodopseudomonas</taxon>
    </lineage>
</organism>
<proteinExistence type="predicted"/>
<sequence>MSHIITLFQAALPVWMVVALVGCTVAGFVLLLRPLGGLRSRRPRIVTTRRPRDLTRRM</sequence>
<dbReference type="RefSeq" id="WP_175557567.1">
    <property type="nucleotide sequence ID" value="NZ_FODT01000001.1"/>
</dbReference>
<name>A0A1H8LIR6_9BRAD</name>